<protein>
    <recommendedName>
        <fullName evidence="3">Mth938-like domain-containing protein</fullName>
    </recommendedName>
</protein>
<dbReference type="Pfam" id="PF04430">
    <property type="entry name" value="DUF498"/>
    <property type="match status" value="1"/>
</dbReference>
<reference evidence="1 2" key="1">
    <citation type="submission" date="2019-03" db="EMBL/GenBank/DDBJ databases">
        <title>Genomic Encyclopedia of Type Strains, Phase IV (KMG-IV): sequencing the most valuable type-strain genomes for metagenomic binning, comparative biology and taxonomic classification.</title>
        <authorList>
            <person name="Goeker M."/>
        </authorList>
    </citation>
    <scope>NUCLEOTIDE SEQUENCE [LARGE SCALE GENOMIC DNA]</scope>
    <source>
        <strain evidence="1 2">DSM 13587</strain>
    </source>
</reference>
<keyword evidence="2" id="KW-1185">Reference proteome</keyword>
<dbReference type="InterPro" id="IPR007523">
    <property type="entry name" value="NDUFAF3/AAMDC"/>
</dbReference>
<sequence>MKFSEADDRSGYLIQAYGADGILIGGRLYREGLIVTPERIIAPWGPRDVAGLTVAHLDELLALAPQVMVLGTGGAQVFPDPAIAVRAMRQGVGIEIMDTGAACRTCNILMSEGRRVVAGLLPQISPI</sequence>
<dbReference type="Proteomes" id="UP000295717">
    <property type="component" value="Unassembled WGS sequence"/>
</dbReference>
<dbReference type="AlphaFoldDB" id="A0A4R3MSJ1"/>
<dbReference type="InterPro" id="IPR036748">
    <property type="entry name" value="MTH938-like_sf"/>
</dbReference>
<dbReference type="CDD" id="cd05560">
    <property type="entry name" value="Xcc1710_like"/>
    <property type="match status" value="1"/>
</dbReference>
<dbReference type="SUPFAM" id="SSF64076">
    <property type="entry name" value="MTH938-like"/>
    <property type="match status" value="1"/>
</dbReference>
<dbReference type="EMBL" id="SMAO01000012">
    <property type="protein sequence ID" value="TCT18687.1"/>
    <property type="molecule type" value="Genomic_DNA"/>
</dbReference>
<comment type="caution">
    <text evidence="1">The sequence shown here is derived from an EMBL/GenBank/DDBJ whole genome shotgun (WGS) entry which is preliminary data.</text>
</comment>
<dbReference type="PANTHER" id="PTHR21192:SF2">
    <property type="entry name" value="NADH DEHYDROGENASE [UBIQUINONE] 1 ALPHA SUBCOMPLEX ASSEMBLY FACTOR 3"/>
    <property type="match status" value="1"/>
</dbReference>
<proteinExistence type="predicted"/>
<evidence type="ECO:0008006" key="3">
    <source>
        <dbReference type="Google" id="ProtNLM"/>
    </source>
</evidence>
<dbReference type="PANTHER" id="PTHR21192">
    <property type="entry name" value="NUCLEAR PROTEIN E3-3"/>
    <property type="match status" value="1"/>
</dbReference>
<evidence type="ECO:0000313" key="2">
    <source>
        <dbReference type="Proteomes" id="UP000295717"/>
    </source>
</evidence>
<organism evidence="1 2">
    <name type="scientific">Thiobaca trueperi</name>
    <dbReference type="NCBI Taxonomy" id="127458"/>
    <lineage>
        <taxon>Bacteria</taxon>
        <taxon>Pseudomonadati</taxon>
        <taxon>Pseudomonadota</taxon>
        <taxon>Gammaproteobacteria</taxon>
        <taxon>Chromatiales</taxon>
        <taxon>Chromatiaceae</taxon>
        <taxon>Thiobaca</taxon>
    </lineage>
</organism>
<gene>
    <name evidence="1" type="ORF">EDC35_11210</name>
</gene>
<dbReference type="Gene3D" id="3.40.1230.10">
    <property type="entry name" value="MTH938-like"/>
    <property type="match status" value="1"/>
</dbReference>
<evidence type="ECO:0000313" key="1">
    <source>
        <dbReference type="EMBL" id="TCT18687.1"/>
    </source>
</evidence>
<name>A0A4R3MSJ1_9GAMM</name>
<accession>A0A4R3MSJ1</accession>
<dbReference type="RefSeq" id="WP_132978520.1">
    <property type="nucleotide sequence ID" value="NZ_SMAO01000012.1"/>
</dbReference>
<dbReference type="OrthoDB" id="9800373at2"/>